<reference evidence="2 3" key="1">
    <citation type="journal article" date="2019" name="BMC Genomics">
        <title>Chromosome level assembly and comparative genome analysis confirm lager-brewing yeasts originated from a single hybridization.</title>
        <authorList>
            <person name="Salazar A.N."/>
            <person name="Gorter de Vries A.R."/>
            <person name="van den Broek M."/>
            <person name="Brouwers N."/>
            <person name="de la Torre Cortes P."/>
            <person name="Kuijpers N.G.A."/>
            <person name="Daran J.G."/>
            <person name="Abeel T."/>
        </authorList>
    </citation>
    <scope>NUCLEOTIDE SEQUENCE [LARGE SCALE GENOMIC DNA]</scope>
    <source>
        <strain evidence="2 3">CBS 1483</strain>
    </source>
</reference>
<dbReference type="AlphaFoldDB" id="A0A6C1DMP8"/>
<keyword evidence="1" id="KW-0472">Membrane</keyword>
<name>A0A6C1DMP8_SACPS</name>
<dbReference type="SMR" id="A0A6C1DMP8"/>
<feature type="transmembrane region" description="Helical" evidence="1">
    <location>
        <begin position="28"/>
        <end position="48"/>
    </location>
</feature>
<dbReference type="PANTHER" id="PTHR28229:SF1">
    <property type="entry name" value="TRANSLOCATION PROTEIN SEC66"/>
    <property type="match status" value="1"/>
</dbReference>
<dbReference type="OrthoDB" id="73168at2759"/>
<evidence type="ECO:0000256" key="1">
    <source>
        <dbReference type="SAM" id="Phobius"/>
    </source>
</evidence>
<evidence type="ECO:0000313" key="2">
    <source>
        <dbReference type="EMBL" id="QID78169.1"/>
    </source>
</evidence>
<dbReference type="Proteomes" id="UP000501346">
    <property type="component" value="Chromosome ScII"/>
</dbReference>
<gene>
    <name evidence="2" type="primary">SEC66_1</name>
    <name evidence="2" type="ORF">GRS66_000372</name>
</gene>
<organism evidence="2 3">
    <name type="scientific">Saccharomyces pastorianus</name>
    <name type="common">Lager yeast</name>
    <name type="synonym">Saccharomyces cerevisiae x Saccharomyces eubayanus</name>
    <dbReference type="NCBI Taxonomy" id="27292"/>
    <lineage>
        <taxon>Eukaryota</taxon>
        <taxon>Fungi</taxon>
        <taxon>Dikarya</taxon>
        <taxon>Ascomycota</taxon>
        <taxon>Saccharomycotina</taxon>
        <taxon>Saccharomycetes</taxon>
        <taxon>Saccharomycetales</taxon>
        <taxon>Saccharomycetaceae</taxon>
        <taxon>Saccharomyces</taxon>
    </lineage>
</organism>
<keyword evidence="3" id="KW-1185">Reference proteome</keyword>
<protein>
    <submittedName>
        <fullName evidence="2">Translocation protein S66</fullName>
    </submittedName>
</protein>
<accession>A0A6C1DMP8</accession>
<sequence length="206" mass="24231">MSEFNETKFSNNGTFFETEEPIVETKSISVYTPLIYVFILVVSLVMFASSYRKKQAKKISEQPSIFDENDAHDLYFQIKEMSENEKIHEKVLKAALLNRGAESVRRSLKLKELAPQINLLYKNGSIGEDYWKRFETEVKLIELEFKDTLQEAERLQPGWVQLFVMVCKEICFNQALSRRYQSILKRKEVCIKEWELKINNDGRLVN</sequence>
<proteinExistence type="predicted"/>
<dbReference type="EMBL" id="CP048984">
    <property type="protein sequence ID" value="QID78169.1"/>
    <property type="molecule type" value="Genomic_DNA"/>
</dbReference>
<keyword evidence="1" id="KW-1133">Transmembrane helix</keyword>
<dbReference type="GO" id="GO:0031207">
    <property type="term" value="C:Sec62/Sec63 complex"/>
    <property type="evidence" value="ECO:0007669"/>
    <property type="project" value="InterPro"/>
</dbReference>
<dbReference type="Pfam" id="PF09802">
    <property type="entry name" value="Sec66"/>
    <property type="match status" value="1"/>
</dbReference>
<evidence type="ECO:0000313" key="3">
    <source>
        <dbReference type="Proteomes" id="UP000501346"/>
    </source>
</evidence>
<dbReference type="GO" id="GO:0031204">
    <property type="term" value="P:post-translational protein targeting to membrane, translocation"/>
    <property type="evidence" value="ECO:0007669"/>
    <property type="project" value="InterPro"/>
</dbReference>
<dbReference type="PANTHER" id="PTHR28229">
    <property type="entry name" value="TRANSLOCATION PROTEIN SEC66"/>
    <property type="match status" value="1"/>
</dbReference>
<dbReference type="InterPro" id="IPR018624">
    <property type="entry name" value="Sec66"/>
</dbReference>
<keyword evidence="1" id="KW-0812">Transmembrane</keyword>